<evidence type="ECO:0000313" key="6">
    <source>
        <dbReference type="EMBL" id="MDM9559427.1"/>
    </source>
</evidence>
<dbReference type="InterPro" id="IPR029016">
    <property type="entry name" value="GAF-like_dom_sf"/>
</dbReference>
<evidence type="ECO:0000256" key="1">
    <source>
        <dbReference type="ARBA" id="ARBA00023015"/>
    </source>
</evidence>
<accession>A0ABT7W2N4</accession>
<protein>
    <submittedName>
        <fullName evidence="6">IclR family transcriptional regulator</fullName>
    </submittedName>
</protein>
<proteinExistence type="predicted"/>
<dbReference type="InterPro" id="IPR050707">
    <property type="entry name" value="HTH_MetabolicPath_Reg"/>
</dbReference>
<dbReference type="InterPro" id="IPR014757">
    <property type="entry name" value="Tscrpt_reg_IclR_C"/>
</dbReference>
<keyword evidence="7" id="KW-1185">Reference proteome</keyword>
<dbReference type="InterPro" id="IPR036390">
    <property type="entry name" value="WH_DNA-bd_sf"/>
</dbReference>
<evidence type="ECO:0000259" key="5">
    <source>
        <dbReference type="PROSITE" id="PS51078"/>
    </source>
</evidence>
<sequence>MNNTLVKGMQLLEYLARHGGTAGITDLGEALSMVPSMVHRLLQTWIELGYVRKEGNAYRATLKLWQVGVPLVERLDVRSLSMPAMTRLQQLTHESILLSVLEGDDIVFIAKLDSLEKVRSHTEVGGRAPSVRTASGKMLIATLPEHAQARYRELAAAGQADAAAAARKFDEDIRRTRVRGWASNRGEWHDDVCGLAAPVIDPTGRTVAAIGLSGPASRLTLARVKEIVPLVVEAGRQASLAMAGESAD</sequence>
<dbReference type="EMBL" id="JAUDJE010000007">
    <property type="protein sequence ID" value="MDM9559427.1"/>
    <property type="molecule type" value="Genomic_DNA"/>
</dbReference>
<dbReference type="SMART" id="SM00346">
    <property type="entry name" value="HTH_ICLR"/>
    <property type="match status" value="1"/>
</dbReference>
<dbReference type="PROSITE" id="PS51077">
    <property type="entry name" value="HTH_ICLR"/>
    <property type="match status" value="1"/>
</dbReference>
<dbReference type="Pfam" id="PF01614">
    <property type="entry name" value="IclR_C"/>
    <property type="match status" value="1"/>
</dbReference>
<organism evidence="6 7">
    <name type="scientific">Bordetella petrii</name>
    <dbReference type="NCBI Taxonomy" id="94624"/>
    <lineage>
        <taxon>Bacteria</taxon>
        <taxon>Pseudomonadati</taxon>
        <taxon>Pseudomonadota</taxon>
        <taxon>Betaproteobacteria</taxon>
        <taxon>Burkholderiales</taxon>
        <taxon>Alcaligenaceae</taxon>
        <taxon>Bordetella</taxon>
    </lineage>
</organism>
<dbReference type="SUPFAM" id="SSF55781">
    <property type="entry name" value="GAF domain-like"/>
    <property type="match status" value="1"/>
</dbReference>
<dbReference type="PANTHER" id="PTHR30136">
    <property type="entry name" value="HELIX-TURN-HELIX TRANSCRIPTIONAL REGULATOR, ICLR FAMILY"/>
    <property type="match status" value="1"/>
</dbReference>
<dbReference type="InterPro" id="IPR036388">
    <property type="entry name" value="WH-like_DNA-bd_sf"/>
</dbReference>
<reference evidence="6" key="1">
    <citation type="submission" date="2023-06" db="EMBL/GenBank/DDBJ databases">
        <title>full genome analysis of Phenantherene degrader P3.</title>
        <authorList>
            <person name="Akbar A."/>
            <person name="Rahmeh R."/>
            <person name="Kishk M."/>
        </authorList>
    </citation>
    <scope>NUCLEOTIDE SEQUENCE</scope>
    <source>
        <strain evidence="6">P3</strain>
    </source>
</reference>
<evidence type="ECO:0000256" key="3">
    <source>
        <dbReference type="ARBA" id="ARBA00023163"/>
    </source>
</evidence>
<dbReference type="PROSITE" id="PS51078">
    <property type="entry name" value="ICLR_ED"/>
    <property type="match status" value="1"/>
</dbReference>
<keyword evidence="3" id="KW-0804">Transcription</keyword>
<dbReference type="Gene3D" id="3.30.450.40">
    <property type="match status" value="1"/>
</dbReference>
<dbReference type="Pfam" id="PF09339">
    <property type="entry name" value="HTH_IclR"/>
    <property type="match status" value="1"/>
</dbReference>
<dbReference type="Proteomes" id="UP001175604">
    <property type="component" value="Unassembled WGS sequence"/>
</dbReference>
<dbReference type="RefSeq" id="WP_028352818.1">
    <property type="nucleotide sequence ID" value="NZ_JAUDJE010000007.1"/>
</dbReference>
<evidence type="ECO:0000259" key="4">
    <source>
        <dbReference type="PROSITE" id="PS51077"/>
    </source>
</evidence>
<name>A0ABT7W2N4_9BORD</name>
<keyword evidence="2" id="KW-0238">DNA-binding</keyword>
<dbReference type="PANTHER" id="PTHR30136:SF24">
    <property type="entry name" value="HTH-TYPE TRANSCRIPTIONAL REPRESSOR ALLR"/>
    <property type="match status" value="1"/>
</dbReference>
<evidence type="ECO:0000256" key="2">
    <source>
        <dbReference type="ARBA" id="ARBA00023125"/>
    </source>
</evidence>
<comment type="caution">
    <text evidence="6">The sequence shown here is derived from an EMBL/GenBank/DDBJ whole genome shotgun (WGS) entry which is preliminary data.</text>
</comment>
<keyword evidence="1" id="KW-0805">Transcription regulation</keyword>
<dbReference type="InterPro" id="IPR005471">
    <property type="entry name" value="Tscrpt_reg_IclR_N"/>
</dbReference>
<dbReference type="Gene3D" id="1.10.10.10">
    <property type="entry name" value="Winged helix-like DNA-binding domain superfamily/Winged helix DNA-binding domain"/>
    <property type="match status" value="1"/>
</dbReference>
<feature type="domain" description="IclR-ED" evidence="5">
    <location>
        <begin position="63"/>
        <end position="244"/>
    </location>
</feature>
<dbReference type="SUPFAM" id="SSF46785">
    <property type="entry name" value="Winged helix' DNA-binding domain"/>
    <property type="match status" value="1"/>
</dbReference>
<evidence type="ECO:0000313" key="7">
    <source>
        <dbReference type="Proteomes" id="UP001175604"/>
    </source>
</evidence>
<gene>
    <name evidence="6" type="ORF">QUC21_10330</name>
</gene>
<feature type="domain" description="HTH iclR-type" evidence="4">
    <location>
        <begin position="2"/>
        <end position="69"/>
    </location>
</feature>